<name>A0ABT3MRI4_9GAMM</name>
<dbReference type="Gene3D" id="3.30.40.10">
    <property type="entry name" value="Zinc/RING finger domain, C3HC4 (zinc finger)"/>
    <property type="match status" value="1"/>
</dbReference>
<dbReference type="InterPro" id="IPR036770">
    <property type="entry name" value="Ankyrin_rpt-contain_sf"/>
</dbReference>
<dbReference type="Proteomes" id="UP001209854">
    <property type="component" value="Unassembled WGS sequence"/>
</dbReference>
<protein>
    <recommendedName>
        <fullName evidence="1">RING-type domain-containing protein</fullName>
    </recommendedName>
</protein>
<evidence type="ECO:0000313" key="3">
    <source>
        <dbReference type="Proteomes" id="UP001209854"/>
    </source>
</evidence>
<organism evidence="2 3">
    <name type="scientific">Endozoicomonas gorgoniicola</name>
    <dbReference type="NCBI Taxonomy" id="1234144"/>
    <lineage>
        <taxon>Bacteria</taxon>
        <taxon>Pseudomonadati</taxon>
        <taxon>Pseudomonadota</taxon>
        <taxon>Gammaproteobacteria</taxon>
        <taxon>Oceanospirillales</taxon>
        <taxon>Endozoicomonadaceae</taxon>
        <taxon>Endozoicomonas</taxon>
    </lineage>
</organism>
<feature type="domain" description="RING-type" evidence="1">
    <location>
        <begin position="28"/>
        <end position="90"/>
    </location>
</feature>
<dbReference type="InterPro" id="IPR013083">
    <property type="entry name" value="Znf_RING/FYVE/PHD"/>
</dbReference>
<evidence type="ECO:0000313" key="2">
    <source>
        <dbReference type="EMBL" id="MCW7551976.1"/>
    </source>
</evidence>
<dbReference type="CDD" id="cd16448">
    <property type="entry name" value="RING-H2"/>
    <property type="match status" value="1"/>
</dbReference>
<comment type="caution">
    <text evidence="2">The sequence shown here is derived from an EMBL/GenBank/DDBJ whole genome shotgun (WGS) entry which is preliminary data.</text>
</comment>
<dbReference type="PANTHER" id="PTHR24118:SF99">
    <property type="entry name" value="POTE ANKYRIN DOMAIN FAMILY MEMBER 3C-RELATED"/>
    <property type="match status" value="1"/>
</dbReference>
<dbReference type="InterPro" id="IPR001841">
    <property type="entry name" value="Znf_RING"/>
</dbReference>
<dbReference type="PANTHER" id="PTHR24118">
    <property type="entry name" value="POTE ANKYRIN DOMAIN"/>
    <property type="match status" value="1"/>
</dbReference>
<dbReference type="SMART" id="SM00184">
    <property type="entry name" value="RING"/>
    <property type="match status" value="1"/>
</dbReference>
<keyword evidence="3" id="KW-1185">Reference proteome</keyword>
<dbReference type="SUPFAM" id="SSF48403">
    <property type="entry name" value="Ankyrin repeat"/>
    <property type="match status" value="1"/>
</dbReference>
<reference evidence="2 3" key="1">
    <citation type="submission" date="2022-10" db="EMBL/GenBank/DDBJ databases">
        <title>High-quality genome sequences of two octocoral-associated bacteria, Endozoicomonas euniceicola EF212 and Endozoicomonas gorgoniicola PS125.</title>
        <authorList>
            <person name="Chiou Y.-J."/>
            <person name="Chen Y.-H."/>
        </authorList>
    </citation>
    <scope>NUCLEOTIDE SEQUENCE [LARGE SCALE GENOMIC DNA]</scope>
    <source>
        <strain evidence="2 3">PS125</strain>
    </source>
</reference>
<dbReference type="PROSITE" id="PS50089">
    <property type="entry name" value="ZF_RING_2"/>
    <property type="match status" value="1"/>
</dbReference>
<gene>
    <name evidence="2" type="ORF">NX722_04835</name>
</gene>
<sequence>MNGTPPLSPAYTVGITDDQFSTFKQEGCSLCHKTDVTESRLKRSVCKADVTQTLCNHLFHKSCLIKHFSKCLVSKSLRYRGLEPTCPTCQYSNPVSEEDRLLLECTLVRNARYIPGEPDKKQMLEQHKGSRWVPAIQNECLRMRFETDFDTCSSGFWLDAGATITNEELSELLRLSIEENRLSNVKELFEIGATLESEELSALAEKASDQNHLNLLKILVRQGANLCADTTNHHFREAIKSNDMDWAETLKDQNAGLPTEELNSYCTEAAKNQQMPMVRLLLKWGAKPTAEDWSGVFKEFADNYDSTAIKSLKKMGIEPGTEHLYNGFRNAVATGHFTQAKEWKSLGADPDIEELNTLLRKAAERNDHTMISTLVELGAKPGTEELRELLNQAVAKNHSRLALTLIKNGAEATKEVINACFSIAVKQQDYYLVKDWKNYKVDLPPAELNVLLGFITDPVYYKELTKIVMESGAQPDANTCNSFFRQAASRNDPSEAKIWLDHGARPVARDFDTGDFDGLCHFYNPGRTISKSKPAEQEKAEAWKQLFKTNEAVLNQSFAQAVEHNAPQLVETFLTLGLKPDPDCIKSGFSRAATAGDVLAAKKWKRAGKKVDVKFTKEERNTGFWAAVENRNFTSARQWIKYINASPRPYELNERLSRAQAENDTDMIKELQRFGAQPVTP</sequence>
<evidence type="ECO:0000259" key="1">
    <source>
        <dbReference type="PROSITE" id="PS50089"/>
    </source>
</evidence>
<dbReference type="Gene3D" id="1.25.40.20">
    <property type="entry name" value="Ankyrin repeat-containing domain"/>
    <property type="match status" value="2"/>
</dbReference>
<dbReference type="EMBL" id="JAPFCC010000001">
    <property type="protein sequence ID" value="MCW7551976.1"/>
    <property type="molecule type" value="Genomic_DNA"/>
</dbReference>
<dbReference type="SUPFAM" id="SSF57850">
    <property type="entry name" value="RING/U-box"/>
    <property type="match status" value="1"/>
</dbReference>
<dbReference type="RefSeq" id="WP_262566966.1">
    <property type="nucleotide sequence ID" value="NZ_JAPFCC010000001.1"/>
</dbReference>
<proteinExistence type="predicted"/>
<accession>A0ABT3MRI4</accession>